<dbReference type="GO" id="GO:0005783">
    <property type="term" value="C:endoplasmic reticulum"/>
    <property type="evidence" value="ECO:0007669"/>
    <property type="project" value="TreeGrafter"/>
</dbReference>
<dbReference type="AlphaFoldDB" id="A0AAD5RVG7"/>
<feature type="region of interest" description="Disordered" evidence="1">
    <location>
        <begin position="1"/>
        <end position="36"/>
    </location>
</feature>
<keyword evidence="2" id="KW-0472">Membrane</keyword>
<dbReference type="InterPro" id="IPR038967">
    <property type="entry name" value="Dsc4-like"/>
</dbReference>
<dbReference type="InterPro" id="IPR013715">
    <property type="entry name" value="DUF1746"/>
</dbReference>
<keyword evidence="2" id="KW-0812">Transmembrane</keyword>
<comment type="caution">
    <text evidence="4">The sequence shown here is derived from an EMBL/GenBank/DDBJ whole genome shotgun (WGS) entry which is preliminary data.</text>
</comment>
<accession>A0AAD5RVG7</accession>
<organism evidence="4 5">
    <name type="scientific">Zalerion maritima</name>
    <dbReference type="NCBI Taxonomy" id="339359"/>
    <lineage>
        <taxon>Eukaryota</taxon>
        <taxon>Fungi</taxon>
        <taxon>Dikarya</taxon>
        <taxon>Ascomycota</taxon>
        <taxon>Pezizomycotina</taxon>
        <taxon>Sordariomycetes</taxon>
        <taxon>Lulworthiomycetidae</taxon>
        <taxon>Lulworthiales</taxon>
        <taxon>Lulworthiaceae</taxon>
        <taxon>Zalerion</taxon>
    </lineage>
</organism>
<evidence type="ECO:0000313" key="4">
    <source>
        <dbReference type="EMBL" id="KAJ2905056.1"/>
    </source>
</evidence>
<dbReference type="Pfam" id="PF08508">
    <property type="entry name" value="DUF1746"/>
    <property type="match status" value="1"/>
</dbReference>
<evidence type="ECO:0000313" key="5">
    <source>
        <dbReference type="Proteomes" id="UP001201980"/>
    </source>
</evidence>
<gene>
    <name evidence="4" type="ORF">MKZ38_006449</name>
</gene>
<evidence type="ECO:0000256" key="1">
    <source>
        <dbReference type="SAM" id="MobiDB-lite"/>
    </source>
</evidence>
<keyword evidence="5" id="KW-1185">Reference proteome</keyword>
<keyword evidence="2" id="KW-1133">Transmembrane helix</keyword>
<feature type="transmembrane region" description="Helical" evidence="2">
    <location>
        <begin position="116"/>
        <end position="134"/>
    </location>
</feature>
<dbReference type="PANTHER" id="PTHR39405">
    <property type="entry name" value="DSC E3 UBIQUITIN LIGASE COMPLEX SUBUNIT 4"/>
    <property type="match status" value="1"/>
</dbReference>
<feature type="compositionally biased region" description="Polar residues" evidence="1">
    <location>
        <begin position="7"/>
        <end position="17"/>
    </location>
</feature>
<dbReference type="GO" id="GO:0032933">
    <property type="term" value="P:SREBP signaling pathway"/>
    <property type="evidence" value="ECO:0007669"/>
    <property type="project" value="InterPro"/>
</dbReference>
<feature type="transmembrane region" description="Helical" evidence="2">
    <location>
        <begin position="166"/>
        <end position="185"/>
    </location>
</feature>
<evidence type="ECO:0000256" key="2">
    <source>
        <dbReference type="SAM" id="Phobius"/>
    </source>
</evidence>
<dbReference type="PANTHER" id="PTHR39405:SF1">
    <property type="entry name" value="DSC E3 UBIQUITIN LIGASE COMPLEX SUBUNIT 4"/>
    <property type="match status" value="1"/>
</dbReference>
<proteinExistence type="predicted"/>
<sequence>MDDRDGSSSPRSQQSATVAADTDDEPRRAATPDGGTQRKLKLIEHLSSNIDMMIFAELSALYYMEYALCRPSQNILAVPKTSRHCSFFRLLIRAIAQWMLNPTPIENLMRMPPNSAYIFVVVIPNAVCMLLHLFSSLPQPAPASRGYVHGGIIVDFVGQKPPSSCIPLLFIDIFILILQFAAMSIQIEREGISQSANPTELASNPPRSEVDDQVLEEGRSRLPNNPPPSQDLSQLEETLRSGTSLLAEVDILGCLRRVYNLAPDERMLSGAYSFQNLGYSRTLGALAAERRRQAQQTTQQPLPPGG</sequence>
<protein>
    <recommendedName>
        <fullName evidence="3">DUF1746 domain-containing protein</fullName>
    </recommendedName>
</protein>
<dbReference type="GO" id="GO:0044695">
    <property type="term" value="C:Dsc E3 ubiquitin ligase complex"/>
    <property type="evidence" value="ECO:0007669"/>
    <property type="project" value="InterPro"/>
</dbReference>
<name>A0AAD5RVG7_9PEZI</name>
<feature type="domain" description="DUF1746" evidence="3">
    <location>
        <begin position="83"/>
        <end position="180"/>
    </location>
</feature>
<evidence type="ECO:0000259" key="3">
    <source>
        <dbReference type="Pfam" id="PF08508"/>
    </source>
</evidence>
<dbReference type="Proteomes" id="UP001201980">
    <property type="component" value="Unassembled WGS sequence"/>
</dbReference>
<reference evidence="4" key="1">
    <citation type="submission" date="2022-07" db="EMBL/GenBank/DDBJ databases">
        <title>Draft genome sequence of Zalerion maritima ATCC 34329, a (micro)plastics degrading marine fungus.</title>
        <authorList>
            <person name="Paco A."/>
            <person name="Goncalves M.F.M."/>
            <person name="Rocha-Santos T.A.P."/>
            <person name="Alves A."/>
        </authorList>
    </citation>
    <scope>NUCLEOTIDE SEQUENCE</scope>
    <source>
        <strain evidence="4">ATCC 34329</strain>
    </source>
</reference>
<dbReference type="EMBL" id="JAKWBI020000039">
    <property type="protein sequence ID" value="KAJ2905056.1"/>
    <property type="molecule type" value="Genomic_DNA"/>
</dbReference>